<keyword evidence="2" id="KW-1003">Cell membrane</keyword>
<evidence type="ECO:0000259" key="12">
    <source>
        <dbReference type="PROSITE" id="PS50259"/>
    </source>
</evidence>
<evidence type="ECO:0000256" key="10">
    <source>
        <dbReference type="ARBA" id="ARBA00023224"/>
    </source>
</evidence>
<comment type="subcellular location">
    <subcellularLocation>
        <location evidence="1">Cell membrane</location>
        <topology evidence="1">Multi-pass membrane protein</topology>
    </subcellularLocation>
</comment>
<dbReference type="InterPro" id="IPR017979">
    <property type="entry name" value="GPCR_3_CS"/>
</dbReference>
<dbReference type="InterPro" id="IPR000068">
    <property type="entry name" value="GPCR_3_Ca_sens_rcpt-rel"/>
</dbReference>
<feature type="transmembrane region" description="Helical" evidence="11">
    <location>
        <begin position="635"/>
        <end position="659"/>
    </location>
</feature>
<feature type="transmembrane region" description="Helical" evidence="11">
    <location>
        <begin position="725"/>
        <end position="747"/>
    </location>
</feature>
<feature type="domain" description="G-protein coupled receptors family 3 profile" evidence="12">
    <location>
        <begin position="565"/>
        <end position="824"/>
    </location>
</feature>
<evidence type="ECO:0000256" key="2">
    <source>
        <dbReference type="ARBA" id="ARBA00022475"/>
    </source>
</evidence>
<dbReference type="PRINTS" id="PR00248">
    <property type="entry name" value="GPCRMGR"/>
</dbReference>
<keyword evidence="3 11" id="KW-0812">Transmembrane</keyword>
<feature type="transmembrane region" description="Helical" evidence="11">
    <location>
        <begin position="680"/>
        <end position="698"/>
    </location>
</feature>
<organism evidence="13 14">
    <name type="scientific">Gekko japonicus</name>
    <name type="common">Schlegel's Japanese gecko</name>
    <dbReference type="NCBI Taxonomy" id="146911"/>
    <lineage>
        <taxon>Eukaryota</taxon>
        <taxon>Metazoa</taxon>
        <taxon>Chordata</taxon>
        <taxon>Craniata</taxon>
        <taxon>Vertebrata</taxon>
        <taxon>Euteleostomi</taxon>
        <taxon>Lepidosauria</taxon>
        <taxon>Squamata</taxon>
        <taxon>Bifurcata</taxon>
        <taxon>Gekkota</taxon>
        <taxon>Gekkonidae</taxon>
        <taxon>Gekkoninae</taxon>
        <taxon>Gekko</taxon>
    </lineage>
</organism>
<keyword evidence="13" id="KW-1185">Reference proteome</keyword>
<evidence type="ECO:0000256" key="9">
    <source>
        <dbReference type="ARBA" id="ARBA00023180"/>
    </source>
</evidence>
<dbReference type="InterPro" id="IPR038550">
    <property type="entry name" value="GPCR_3_9-Cys_sf"/>
</dbReference>
<dbReference type="InterPro" id="IPR011500">
    <property type="entry name" value="GPCR_3_9-Cys_dom"/>
</dbReference>
<dbReference type="Pfam" id="PF01094">
    <property type="entry name" value="ANF_receptor"/>
    <property type="match status" value="1"/>
</dbReference>
<keyword evidence="6" id="KW-0297">G-protein coupled receptor</keyword>
<dbReference type="PANTHER" id="PTHR24061">
    <property type="entry name" value="CALCIUM-SENSING RECEPTOR-RELATED"/>
    <property type="match status" value="1"/>
</dbReference>
<accession>A0ABM1JUS7</accession>
<feature type="transmembrane region" description="Helical" evidence="11">
    <location>
        <begin position="785"/>
        <end position="806"/>
    </location>
</feature>
<dbReference type="InterPro" id="IPR001828">
    <property type="entry name" value="ANF_lig-bd_rcpt"/>
</dbReference>
<keyword evidence="7 11" id="KW-0472">Membrane</keyword>
<reference evidence="14" key="1">
    <citation type="submission" date="2025-08" db="UniProtKB">
        <authorList>
            <consortium name="RefSeq"/>
        </authorList>
    </citation>
    <scope>IDENTIFICATION</scope>
</reference>
<evidence type="ECO:0000256" key="8">
    <source>
        <dbReference type="ARBA" id="ARBA00023170"/>
    </source>
</evidence>
<evidence type="ECO:0000313" key="14">
    <source>
        <dbReference type="RefSeq" id="XP_015265214.1"/>
    </source>
</evidence>
<dbReference type="RefSeq" id="XP_015265214.1">
    <property type="nucleotide sequence ID" value="XM_015409728.1"/>
</dbReference>
<keyword evidence="5 11" id="KW-1133">Transmembrane helix</keyword>
<dbReference type="PROSITE" id="PS00981">
    <property type="entry name" value="G_PROTEIN_RECEP_F3_3"/>
    <property type="match status" value="1"/>
</dbReference>
<evidence type="ECO:0000256" key="7">
    <source>
        <dbReference type="ARBA" id="ARBA00023136"/>
    </source>
</evidence>
<dbReference type="InterPro" id="IPR028082">
    <property type="entry name" value="Peripla_BP_I"/>
</dbReference>
<gene>
    <name evidence="14" type="primary">LOC107109153</name>
</gene>
<evidence type="ECO:0000256" key="1">
    <source>
        <dbReference type="ARBA" id="ARBA00004651"/>
    </source>
</evidence>
<dbReference type="InterPro" id="IPR004073">
    <property type="entry name" value="GPCR_3_vmron_rcpt_2"/>
</dbReference>
<keyword evidence="9" id="KW-0325">Glycoprotein</keyword>
<sequence>MPNLKISHNGGDVERKCRVTQRHLFQYVTKFYQHVLALVFAIKEINENPKILPNVSVGFQIYDSYLNARMTYHRTLDLLFKSHISVPNYNCDTRKNLVAVIGGLDEDISFHMADLLGLYKIPQLTYGSFAPEERDVTEFPPFYRMVPNEEVHQTTGLIDLLLHFRWTWVGLIIIDEDSGEHFLSTLEPLLSQNRICLASTGRIPSHMKWENAQELIGSVSQIYETFADHKSNTFILYGGSLTIMSLISVMVFDYMGDEERYGFRKVWIVTAQVDFALVTLQRMWNFNYLESILSFTIHSRDVAGFQNFLQNIRPGQMQGNGFLKDFWEQAFDCSFPNSQSPMASKKTCTGEEKLESLPHSVFEMPMTGHSYSIYNAVYALAHSLHAMSTHRSNHRIMVGSQRGETRELWPWQLHPFLQDIVFNNSAGERLSFNGKKEIRAAFDIMNLITFPNHSFLRVKVGTVDADALEGSQFNIQEEIIEWHTGFNKTVPNSVCNDFCHPGYQKTKREGEKFCCYDCDPCPDGKISNQNDMVDCVICPVDQYPSKDRDGCIFKSISFLSYDEPLGAALVSFIVSFSLITIFVLGIFIKWRETPIVKANNRDLTYTLLVSLLLCFLCSLLFLGQPWKVTCLLQQAAFGIIFSVAVSCLLAKTITVVVAFMAIKPGSKMRKWVGKRLTNSIVLFCSFIQSAICIIWLGTSPPFPDFDMQSLTEEIAAKCNEGSVTMFYTVLGYMGLLSIISLIVAFQARKLPDTFNEAKFITFSMLVFCSVWLSFVPAYLSTKGKYMVAVEIFSILASSAGLLGCIFPPKCYIMILRPELNNKEQLIWLIVSYVQ</sequence>
<keyword evidence="10" id="KW-0807">Transducer</keyword>
<evidence type="ECO:0000256" key="6">
    <source>
        <dbReference type="ARBA" id="ARBA00023040"/>
    </source>
</evidence>
<dbReference type="InterPro" id="IPR000337">
    <property type="entry name" value="GPCR_3"/>
</dbReference>
<dbReference type="SUPFAM" id="SSF53822">
    <property type="entry name" value="Periplasmic binding protein-like I"/>
    <property type="match status" value="1"/>
</dbReference>
<keyword evidence="8" id="KW-0675">Receptor</keyword>
<evidence type="ECO:0000256" key="11">
    <source>
        <dbReference type="SAM" id="Phobius"/>
    </source>
</evidence>
<dbReference type="Gene3D" id="2.10.50.30">
    <property type="entry name" value="GPCR, family 3, nine cysteines domain"/>
    <property type="match status" value="1"/>
</dbReference>
<evidence type="ECO:0000256" key="4">
    <source>
        <dbReference type="ARBA" id="ARBA00022729"/>
    </source>
</evidence>
<proteinExistence type="predicted"/>
<dbReference type="PRINTS" id="PR01535">
    <property type="entry name" value="VOMERONASL2R"/>
</dbReference>
<dbReference type="PROSITE" id="PS50259">
    <property type="entry name" value="G_PROTEIN_RECEP_F3_4"/>
    <property type="match status" value="1"/>
</dbReference>
<feature type="transmembrane region" description="Helical" evidence="11">
    <location>
        <begin position="565"/>
        <end position="590"/>
    </location>
</feature>
<name>A0ABM1JUS7_GEKJA</name>
<protein>
    <submittedName>
        <fullName evidence="14">Vomeronasal type-2 receptor 26-like</fullName>
    </submittedName>
</protein>
<dbReference type="CDD" id="cd15283">
    <property type="entry name" value="7tmC_V2R_pheromone"/>
    <property type="match status" value="1"/>
</dbReference>
<dbReference type="InterPro" id="IPR017978">
    <property type="entry name" value="GPCR_3_C"/>
</dbReference>
<evidence type="ECO:0000313" key="13">
    <source>
        <dbReference type="Proteomes" id="UP000694871"/>
    </source>
</evidence>
<dbReference type="Proteomes" id="UP000694871">
    <property type="component" value="Unplaced"/>
</dbReference>
<dbReference type="GeneID" id="107109153"/>
<dbReference type="Pfam" id="PF07562">
    <property type="entry name" value="NCD3G"/>
    <property type="match status" value="1"/>
</dbReference>
<keyword evidence="4" id="KW-0732">Signal</keyword>
<evidence type="ECO:0000256" key="5">
    <source>
        <dbReference type="ARBA" id="ARBA00022989"/>
    </source>
</evidence>
<evidence type="ECO:0000256" key="3">
    <source>
        <dbReference type="ARBA" id="ARBA00022692"/>
    </source>
</evidence>
<feature type="transmembrane region" description="Helical" evidence="11">
    <location>
        <begin position="602"/>
        <end position="623"/>
    </location>
</feature>
<dbReference type="Pfam" id="PF00003">
    <property type="entry name" value="7tm_3"/>
    <property type="match status" value="1"/>
</dbReference>
<feature type="transmembrane region" description="Helical" evidence="11">
    <location>
        <begin position="759"/>
        <end position="779"/>
    </location>
</feature>
<dbReference type="PANTHER" id="PTHR24061:SF599">
    <property type="entry name" value="G-PROTEIN COUPLED RECEPTORS FAMILY 3 PROFILE DOMAIN-CONTAINING PROTEIN"/>
    <property type="match status" value="1"/>
</dbReference>
<dbReference type="Gene3D" id="3.40.50.2300">
    <property type="match status" value="2"/>
</dbReference>